<keyword evidence="1" id="KW-1133">Transmembrane helix</keyword>
<accession>L0EDP6</accession>
<evidence type="ECO:0000313" key="3">
    <source>
        <dbReference type="Proteomes" id="UP000010795"/>
    </source>
</evidence>
<name>L0EDP6_THECK</name>
<dbReference type="eggNOG" id="COG3420">
    <property type="taxonomic scope" value="Bacteria"/>
</dbReference>
<keyword evidence="1" id="KW-0472">Membrane</keyword>
<dbReference type="AlphaFoldDB" id="L0EDP6"/>
<reference evidence="3" key="1">
    <citation type="submission" date="2012-01" db="EMBL/GenBank/DDBJ databases">
        <title>Complete sequence of chromosome of Thermobacillus composti KWC4.</title>
        <authorList>
            <person name="Lucas S."/>
            <person name="Han J."/>
            <person name="Lapidus A."/>
            <person name="Cheng J.-F."/>
            <person name="Goodwin L."/>
            <person name="Pitluck S."/>
            <person name="Peters L."/>
            <person name="Ovchinnikova G."/>
            <person name="Teshima H."/>
            <person name="Detter J.C."/>
            <person name="Han C."/>
            <person name="Tapia R."/>
            <person name="Land M."/>
            <person name="Hauser L."/>
            <person name="Kyrpides N."/>
            <person name="Ivanova N."/>
            <person name="Pagani I."/>
            <person name="Anderson I."/>
            <person name="Woyke T."/>
        </authorList>
    </citation>
    <scope>NUCLEOTIDE SEQUENCE [LARGE SCALE GENOMIC DNA]</scope>
    <source>
        <strain evidence="3">DSM 18247 / JCM 13945 / KWC4</strain>
    </source>
</reference>
<evidence type="ECO:0000256" key="1">
    <source>
        <dbReference type="SAM" id="Phobius"/>
    </source>
</evidence>
<dbReference type="EMBL" id="CP003255">
    <property type="protein sequence ID" value="AGA58383.1"/>
    <property type="molecule type" value="Genomic_DNA"/>
</dbReference>
<dbReference type="HOGENOM" id="CLU_014011_0_0_9"/>
<dbReference type="Pfam" id="PF18952">
    <property type="entry name" value="DUF5696"/>
    <property type="match status" value="1"/>
</dbReference>
<dbReference type="RefSeq" id="WP_015255127.1">
    <property type="nucleotide sequence ID" value="NC_019897.1"/>
</dbReference>
<keyword evidence="3" id="KW-1185">Reference proteome</keyword>
<dbReference type="OrthoDB" id="9793135at2"/>
<dbReference type="STRING" id="717605.Theco_2270"/>
<proteinExistence type="predicted"/>
<dbReference type="Proteomes" id="UP000010795">
    <property type="component" value="Chromosome"/>
</dbReference>
<organism evidence="2 3">
    <name type="scientific">Thermobacillus composti (strain DSM 18247 / JCM 13945 / KWC4)</name>
    <dbReference type="NCBI Taxonomy" id="717605"/>
    <lineage>
        <taxon>Bacteria</taxon>
        <taxon>Bacillati</taxon>
        <taxon>Bacillota</taxon>
        <taxon>Bacilli</taxon>
        <taxon>Bacillales</taxon>
        <taxon>Paenibacillaceae</taxon>
        <taxon>Thermobacillus</taxon>
    </lineage>
</organism>
<feature type="transmembrane region" description="Helical" evidence="1">
    <location>
        <begin position="7"/>
        <end position="27"/>
    </location>
</feature>
<keyword evidence="1" id="KW-0812">Transmembrane</keyword>
<sequence>MNRRKKWYAVLAFVLVAGIAATTYYIATKGAPAVDVSRYATDSAEMLQASELKFLADSRNAVPGMKPVAETDALALYYHEETTEIAVLDKRSGKVWRSNPEDLDSDPIASPYEKEALASQVTVNYRDEIGTLGTFTNYAMSVTNGQFTTESIENGLRITYVLGDAEAGIDALPKRISKARFEEKIMSKVDEQAQAALRRAYAATKSDPEVLERLDSYVERPLVLARVLAAFEQAGYTEEDLAYDNEENGIGGALTEKPSFTVVVEYRLEGDSLVVYVPGSKIEEAEGFKIRNIELLEFFGAAGPEEQGYMLVPDGSGGLIYLNNGKKNAEVYSQRIYGDDMNDNAWRRKQIAESARLPVFGLKSGDHAWLAEIELGEAIASITADISGRQNSFNNIYASFMIRGEDWLELYKGSRGVEEIQLLTEDRYTGDLQIRFSFLSGTDATYSGMAKLYRERLRAAGKLKPLQAEGDLPFYVDVLGAIDKRKSFLGVPYKGIVAMTTVEEAGEIAYALESRGIRNVRMRYLGWFNGGLSHTLPSKVDMVGKLGSRKDLRNLADRLESMGGGLYPDVALQHVLRDNFTFRPAADAARFVTREQAWRHPYDRALNRMNPLLGDYWLLSPAKLPHFVDKFMKGYDKYGIDAVSLRDLGDLVHADYRVRRVVFRENAKNIAAEQLAKLSERYGDVLITGGNAYALPYADQIVNVPMETSNFNIVDETVPFYQMVLHGSIEYGGSPINLHDEQDTREHLLRLAEYGAAPHFLWSYESSSELKFTRYDYMFSTQYTDWIDEAADLYARLNGALAGLRTQTIEEHIRHRDGVVEVRYSDGTAIFVNYTDEPVTVGGVKIEAKNFTVGGDSR</sequence>
<dbReference type="KEGG" id="tco:Theco_2270"/>
<dbReference type="InterPro" id="IPR043751">
    <property type="entry name" value="DUF5696"/>
</dbReference>
<evidence type="ECO:0000313" key="2">
    <source>
        <dbReference type="EMBL" id="AGA58383.1"/>
    </source>
</evidence>
<gene>
    <name evidence="2" type="ordered locus">Theco_2270</name>
</gene>
<protein>
    <submittedName>
        <fullName evidence="2">Uncharacterized protein</fullName>
    </submittedName>
</protein>